<dbReference type="VEuPathDB" id="MicrosporidiaDB:NBO_374g0009"/>
<dbReference type="AlphaFoldDB" id="R0MIW8"/>
<keyword evidence="2" id="KW-1185">Reference proteome</keyword>
<protein>
    <recommendedName>
        <fullName evidence="3">Proliferating cell nuclear antigen</fullName>
    </recommendedName>
</protein>
<organism evidence="1 2">
    <name type="scientific">Nosema bombycis (strain CQ1 / CVCC 102059)</name>
    <name type="common">Microsporidian parasite</name>
    <name type="synonym">Pebrine of silkworm</name>
    <dbReference type="NCBI Taxonomy" id="578461"/>
    <lineage>
        <taxon>Eukaryota</taxon>
        <taxon>Fungi</taxon>
        <taxon>Fungi incertae sedis</taxon>
        <taxon>Microsporidia</taxon>
        <taxon>Nosematidae</taxon>
        <taxon>Nosema</taxon>
    </lineage>
</organism>
<reference evidence="1 2" key="1">
    <citation type="journal article" date="2013" name="BMC Genomics">
        <title>Comparative genomics of parasitic silkworm microsporidia reveal an association between genome expansion and host adaptation.</title>
        <authorList>
            <person name="Pan G."/>
            <person name="Xu J."/>
            <person name="Li T."/>
            <person name="Xia Q."/>
            <person name="Liu S.L."/>
            <person name="Zhang G."/>
            <person name="Li S."/>
            <person name="Li C."/>
            <person name="Liu H."/>
            <person name="Yang L."/>
            <person name="Liu T."/>
            <person name="Zhang X."/>
            <person name="Wu Z."/>
            <person name="Fan W."/>
            <person name="Dang X."/>
            <person name="Xiang H."/>
            <person name="Tao M."/>
            <person name="Li Y."/>
            <person name="Hu J."/>
            <person name="Li Z."/>
            <person name="Lin L."/>
            <person name="Luo J."/>
            <person name="Geng L."/>
            <person name="Wang L."/>
            <person name="Long M."/>
            <person name="Wan Y."/>
            <person name="He N."/>
            <person name="Zhang Z."/>
            <person name="Lu C."/>
            <person name="Keeling P.J."/>
            <person name="Wang J."/>
            <person name="Xiang Z."/>
            <person name="Zhou Z."/>
        </authorList>
    </citation>
    <scope>NUCLEOTIDE SEQUENCE [LARGE SCALE GENOMIC DNA]</scope>
    <source>
        <strain evidence="2">CQ1 / CVCC 102059</strain>
    </source>
</reference>
<dbReference type="Proteomes" id="UP000016927">
    <property type="component" value="Unassembled WGS sequence"/>
</dbReference>
<evidence type="ECO:0008006" key="3">
    <source>
        <dbReference type="Google" id="ProtNLM"/>
    </source>
</evidence>
<accession>R0MIW8</accession>
<gene>
    <name evidence="1" type="ORF">NBO_374g0009</name>
</gene>
<evidence type="ECO:0000313" key="2">
    <source>
        <dbReference type="Proteomes" id="UP000016927"/>
    </source>
</evidence>
<sequence length="228" mass="26844">MIIQLHQRDFFLSIFKAITDKKQVDITISSDNLLIEVIEIDRIYFNLDKSNFSSNFDSKISLDPSHLYKALNLLNTNLIEIKNDHVLLKNFNNSFESFVKIPLHSTKDHCYEEITEIHTRFMIHPKNIESICFLKGLVRYEIENDTLFIRKMAREVFNEIEIRDVDFIDVGELSFSCNNNWVSMIESISKEIKGIIFNFSDCFLSVQFLFENNENVFLEIQIPKSLIK</sequence>
<name>R0MIW8_NOSB1</name>
<proteinExistence type="predicted"/>
<dbReference type="EMBL" id="KB909282">
    <property type="protein sequence ID" value="EOB12743.1"/>
    <property type="molecule type" value="Genomic_DNA"/>
</dbReference>
<dbReference type="OrthoDB" id="2190999at2759"/>
<dbReference type="HOGENOM" id="CLU_098758_0_0_1"/>
<evidence type="ECO:0000313" key="1">
    <source>
        <dbReference type="EMBL" id="EOB12743.1"/>
    </source>
</evidence>